<reference evidence="1" key="1">
    <citation type="journal article" date="2020" name="Stud. Mycol.">
        <title>101 Dothideomycetes genomes: a test case for predicting lifestyles and emergence of pathogens.</title>
        <authorList>
            <person name="Haridas S."/>
            <person name="Albert R."/>
            <person name="Binder M."/>
            <person name="Bloem J."/>
            <person name="Labutti K."/>
            <person name="Salamov A."/>
            <person name="Andreopoulos B."/>
            <person name="Baker S."/>
            <person name="Barry K."/>
            <person name="Bills G."/>
            <person name="Bluhm B."/>
            <person name="Cannon C."/>
            <person name="Castanera R."/>
            <person name="Culley D."/>
            <person name="Daum C."/>
            <person name="Ezra D."/>
            <person name="Gonzalez J."/>
            <person name="Henrissat B."/>
            <person name="Kuo A."/>
            <person name="Liang C."/>
            <person name="Lipzen A."/>
            <person name="Lutzoni F."/>
            <person name="Magnuson J."/>
            <person name="Mondo S."/>
            <person name="Nolan M."/>
            <person name="Ohm R."/>
            <person name="Pangilinan J."/>
            <person name="Park H.-J."/>
            <person name="Ramirez L."/>
            <person name="Alfaro M."/>
            <person name="Sun H."/>
            <person name="Tritt A."/>
            <person name="Yoshinaga Y."/>
            <person name="Zwiers L.-H."/>
            <person name="Turgeon B."/>
            <person name="Goodwin S."/>
            <person name="Spatafora J."/>
            <person name="Crous P."/>
            <person name="Grigoriev I."/>
        </authorList>
    </citation>
    <scope>NUCLEOTIDE SEQUENCE</scope>
    <source>
        <strain evidence="1">CBS 107.79</strain>
    </source>
</reference>
<gene>
    <name evidence="1" type="ORF">BU23DRAFT_579907</name>
</gene>
<protein>
    <recommendedName>
        <fullName evidence="3">HTH CENPB-type domain-containing protein</fullName>
    </recommendedName>
</protein>
<dbReference type="AlphaFoldDB" id="A0A6A5V9V8"/>
<name>A0A6A5V9V8_9PLEO</name>
<evidence type="ECO:0000313" key="1">
    <source>
        <dbReference type="EMBL" id="KAF1974193.1"/>
    </source>
</evidence>
<dbReference type="EMBL" id="ML976676">
    <property type="protein sequence ID" value="KAF1974193.1"/>
    <property type="molecule type" value="Genomic_DNA"/>
</dbReference>
<keyword evidence="2" id="KW-1185">Reference proteome</keyword>
<organism evidence="1 2">
    <name type="scientific">Bimuria novae-zelandiae CBS 107.79</name>
    <dbReference type="NCBI Taxonomy" id="1447943"/>
    <lineage>
        <taxon>Eukaryota</taxon>
        <taxon>Fungi</taxon>
        <taxon>Dikarya</taxon>
        <taxon>Ascomycota</taxon>
        <taxon>Pezizomycotina</taxon>
        <taxon>Dothideomycetes</taxon>
        <taxon>Pleosporomycetidae</taxon>
        <taxon>Pleosporales</taxon>
        <taxon>Massarineae</taxon>
        <taxon>Didymosphaeriaceae</taxon>
        <taxon>Bimuria</taxon>
    </lineage>
</organism>
<dbReference type="Proteomes" id="UP000800036">
    <property type="component" value="Unassembled WGS sequence"/>
</dbReference>
<accession>A0A6A5V9V8</accession>
<sequence length="126" mass="15064">MAPIDDAIKDLKSRNLGEHFTLREVAKKYELELIQYIIKLIKRGLPPTREIIRNFLSKIYIILKWTTAIDRVRHLANSKSKYCLYFELLHRKITEYHLKARDIYNMDKKGFLIGLIGKSKRIFSRR</sequence>
<proteinExistence type="predicted"/>
<dbReference type="OrthoDB" id="3780530at2759"/>
<evidence type="ECO:0000313" key="2">
    <source>
        <dbReference type="Proteomes" id="UP000800036"/>
    </source>
</evidence>
<evidence type="ECO:0008006" key="3">
    <source>
        <dbReference type="Google" id="ProtNLM"/>
    </source>
</evidence>